<gene>
    <name evidence="2" type="ORF">Q0N40_05495</name>
</gene>
<dbReference type="KEGG" id="cpsk:Q0N40_05495"/>
<keyword evidence="2" id="KW-0378">Hydrolase</keyword>
<organism evidence="2 3">
    <name type="scientific">Corynebacterium pseudokroppenstedtii</name>
    <dbReference type="NCBI Taxonomy" id="2804917"/>
    <lineage>
        <taxon>Bacteria</taxon>
        <taxon>Bacillati</taxon>
        <taxon>Actinomycetota</taxon>
        <taxon>Actinomycetes</taxon>
        <taxon>Mycobacteriales</taxon>
        <taxon>Corynebacteriaceae</taxon>
        <taxon>Corynebacterium</taxon>
    </lineage>
</organism>
<dbReference type="EMBL" id="CP137757">
    <property type="protein sequence ID" value="WPF24042.1"/>
    <property type="molecule type" value="Genomic_DNA"/>
</dbReference>
<dbReference type="AlphaFoldDB" id="A0AAU0PZQ2"/>
<proteinExistence type="predicted"/>
<evidence type="ECO:0000313" key="3">
    <source>
        <dbReference type="Proteomes" id="UP001174314"/>
    </source>
</evidence>
<reference evidence="2 3" key="1">
    <citation type="submission" date="2023-10" db="EMBL/GenBank/DDBJ databases">
        <title>complete genome sequence of Corynebacterium pseudokroppenstedtii P15-C1.</title>
        <authorList>
            <person name="Bruggemann H."/>
            <person name="Poehlein A."/>
        </authorList>
    </citation>
    <scope>NUCLEOTIDE SEQUENCE [LARGE SCALE GENOMIC DNA]</scope>
    <source>
        <strain evidence="2 3">P15_C1</strain>
    </source>
</reference>
<keyword evidence="1" id="KW-0472">Membrane</keyword>
<name>A0AAU0PZQ2_9CORY</name>
<keyword evidence="1" id="KW-1133">Transmembrane helix</keyword>
<keyword evidence="1" id="KW-0812">Transmembrane</keyword>
<dbReference type="GO" id="GO:0016787">
    <property type="term" value="F:hydrolase activity"/>
    <property type="evidence" value="ECO:0007669"/>
    <property type="project" value="UniProtKB-KW"/>
</dbReference>
<accession>A0AAU0PZQ2</accession>
<evidence type="ECO:0000313" key="2">
    <source>
        <dbReference type="EMBL" id="WPF24042.1"/>
    </source>
</evidence>
<sequence length="166" mass="18323">MIPVWVAIVIVGLMVVLLAGMWASFIATRLHRLNIRTDEAALSLDAALGRRAAVVSALWPELADEAEATERIAFDTSCTTDRALAENRFAMRIHDLDDESVTVNGARTLADARTRVELAMRFYNDAVSDTRTLRLRPLVRFFHLGGHASPPEYFEVAGIESDIPAS</sequence>
<keyword evidence="3" id="KW-1185">Reference proteome</keyword>
<feature type="transmembrane region" description="Helical" evidence="1">
    <location>
        <begin position="6"/>
        <end position="27"/>
    </location>
</feature>
<protein>
    <submittedName>
        <fullName evidence="2">NUDIX hydrolase</fullName>
    </submittedName>
</protein>
<evidence type="ECO:0000256" key="1">
    <source>
        <dbReference type="SAM" id="Phobius"/>
    </source>
</evidence>
<dbReference type="RefSeq" id="WP_236881902.1">
    <property type="nucleotide sequence ID" value="NZ_CP137757.1"/>
</dbReference>
<dbReference type="Proteomes" id="UP001174314">
    <property type="component" value="Chromosome"/>
</dbReference>